<accession>A0A1H8WQY7</accession>
<sequence length="77" mass="8581">MNGCIQRVWNRCSDLNVQQFATHGRNRTQMLHGGNTTLGHGPMLVDVINLDSIAAVDRVSNPRVNSWACQWTPLLPP</sequence>
<organism evidence="1 2">
    <name type="scientific">Halogranum amylolyticum</name>
    <dbReference type="NCBI Taxonomy" id="660520"/>
    <lineage>
        <taxon>Archaea</taxon>
        <taxon>Methanobacteriati</taxon>
        <taxon>Methanobacteriota</taxon>
        <taxon>Stenosarchaea group</taxon>
        <taxon>Halobacteria</taxon>
        <taxon>Halobacteriales</taxon>
        <taxon>Haloferacaceae</taxon>
    </lineage>
</organism>
<gene>
    <name evidence="1" type="ORF">SAMN04487948_13614</name>
</gene>
<dbReference type="EMBL" id="FODV01000036">
    <property type="protein sequence ID" value="SEP29508.1"/>
    <property type="molecule type" value="Genomic_DNA"/>
</dbReference>
<reference evidence="2" key="1">
    <citation type="submission" date="2016-10" db="EMBL/GenBank/DDBJ databases">
        <authorList>
            <person name="Varghese N."/>
            <person name="Submissions S."/>
        </authorList>
    </citation>
    <scope>NUCLEOTIDE SEQUENCE [LARGE SCALE GENOMIC DNA]</scope>
    <source>
        <strain evidence="2">CGMCC 1.10121</strain>
    </source>
</reference>
<name>A0A1H8WQY7_9EURY</name>
<proteinExistence type="predicted"/>
<dbReference type="AlphaFoldDB" id="A0A1H8WQY7"/>
<protein>
    <submittedName>
        <fullName evidence="1">Uncharacterized protein</fullName>
    </submittedName>
</protein>
<evidence type="ECO:0000313" key="2">
    <source>
        <dbReference type="Proteomes" id="UP000199126"/>
    </source>
</evidence>
<dbReference type="Proteomes" id="UP000199126">
    <property type="component" value="Unassembled WGS sequence"/>
</dbReference>
<keyword evidence="2" id="KW-1185">Reference proteome</keyword>
<evidence type="ECO:0000313" key="1">
    <source>
        <dbReference type="EMBL" id="SEP29508.1"/>
    </source>
</evidence>